<feature type="domain" description="VOC" evidence="1">
    <location>
        <begin position="59"/>
        <end position="201"/>
    </location>
</feature>
<dbReference type="InterPro" id="IPR037523">
    <property type="entry name" value="VOC_core"/>
</dbReference>
<dbReference type="KEGG" id="ned:HUN01_07035"/>
<dbReference type="RefSeq" id="WP_181930673.1">
    <property type="nucleotide sequence ID" value="NZ_CP054698.1"/>
</dbReference>
<protein>
    <recommendedName>
        <fullName evidence="1">VOC domain-containing protein</fullName>
    </recommendedName>
</protein>
<name>A0A7D7LF62_9NOSO</name>
<evidence type="ECO:0000313" key="2">
    <source>
        <dbReference type="EMBL" id="QMS87347.1"/>
    </source>
</evidence>
<dbReference type="Proteomes" id="UP000514713">
    <property type="component" value="Chromosome"/>
</dbReference>
<keyword evidence="3" id="KW-1185">Reference proteome</keyword>
<evidence type="ECO:0000259" key="1">
    <source>
        <dbReference type="PROSITE" id="PS51819"/>
    </source>
</evidence>
<dbReference type="PROSITE" id="PS51819">
    <property type="entry name" value="VOC"/>
    <property type="match status" value="1"/>
</dbReference>
<accession>A0A7D7LF62</accession>
<dbReference type="AlphaFoldDB" id="A0A7D7LF62"/>
<dbReference type="InterPro" id="IPR029068">
    <property type="entry name" value="Glyas_Bleomycin-R_OHBP_Dase"/>
</dbReference>
<proteinExistence type="predicted"/>
<dbReference type="EMBL" id="CP054698">
    <property type="protein sequence ID" value="QMS87347.1"/>
    <property type="molecule type" value="Genomic_DNA"/>
</dbReference>
<evidence type="ECO:0000313" key="3">
    <source>
        <dbReference type="Proteomes" id="UP000514713"/>
    </source>
</evidence>
<sequence length="224" mass="24941">MSNNLPAEAAKGFNLAETSMSKESPFVETDGLLLYKEECKTPEFLNSSFCIDIFGEPVVVDHYVLLFPSSETLAEYATTLIKHDAKITEGPGKWPDDFCPEQSLLPEDASMYFLSALMPSGMILVLLAPNAPDEQIASLFHKQGFNTVHHVAILVDDIYAAAEVWQKKGFVPLSMTPQEDGSLSQWFFRNWAGQIIELICRRWIGKETFSCENIAGLRLSELAA</sequence>
<dbReference type="SUPFAM" id="SSF54593">
    <property type="entry name" value="Glyoxalase/Bleomycin resistance protein/Dihydroxybiphenyl dioxygenase"/>
    <property type="match status" value="1"/>
</dbReference>
<dbReference type="Gene3D" id="3.10.180.10">
    <property type="entry name" value="2,3-Dihydroxybiphenyl 1,2-Dioxygenase, domain 1"/>
    <property type="match status" value="1"/>
</dbReference>
<gene>
    <name evidence="2" type="ORF">HUN01_07035</name>
</gene>
<organism evidence="2 3">
    <name type="scientific">Nostoc edaphicum CCNP1411</name>
    <dbReference type="NCBI Taxonomy" id="1472755"/>
    <lineage>
        <taxon>Bacteria</taxon>
        <taxon>Bacillati</taxon>
        <taxon>Cyanobacteriota</taxon>
        <taxon>Cyanophyceae</taxon>
        <taxon>Nostocales</taxon>
        <taxon>Nostocaceae</taxon>
        <taxon>Nostoc</taxon>
    </lineage>
</organism>
<reference evidence="3" key="1">
    <citation type="submission" date="2020-06" db="EMBL/GenBank/DDBJ databases">
        <title>Nostoc edaphicum CCNP1411 genome.</title>
        <authorList>
            <person name="Fidor A."/>
            <person name="Grabski M."/>
            <person name="Gawor J."/>
            <person name="Gromadka R."/>
            <person name="Wegrzyn G."/>
            <person name="Mazur-Marzec H."/>
        </authorList>
    </citation>
    <scope>NUCLEOTIDE SEQUENCE [LARGE SCALE GENOMIC DNA]</scope>
    <source>
        <strain evidence="3">CCNP1411</strain>
    </source>
</reference>